<evidence type="ECO:0000313" key="3">
    <source>
        <dbReference type="Proteomes" id="UP000034350"/>
    </source>
</evidence>
<dbReference type="Proteomes" id="UP000034350">
    <property type="component" value="Unassembled WGS sequence"/>
</dbReference>
<dbReference type="AlphaFoldDB" id="A0A0F9YM96"/>
<feature type="domain" description="HTH marR-type" evidence="1">
    <location>
        <begin position="15"/>
        <end position="52"/>
    </location>
</feature>
<dbReference type="InterPro" id="IPR000835">
    <property type="entry name" value="HTH_MarR-typ"/>
</dbReference>
<dbReference type="Gene3D" id="1.10.10.10">
    <property type="entry name" value="Winged helix-like DNA-binding domain superfamily/Winged helix DNA-binding domain"/>
    <property type="match status" value="1"/>
</dbReference>
<accession>A0A0F9YM96</accession>
<dbReference type="RefSeq" id="XP_024329654.1">
    <property type="nucleotide sequence ID" value="XM_024474259.1"/>
</dbReference>
<dbReference type="InterPro" id="IPR036390">
    <property type="entry name" value="WH_DNA-bd_sf"/>
</dbReference>
<dbReference type="SUPFAM" id="SSF46785">
    <property type="entry name" value="Winged helix' DNA-binding domain"/>
    <property type="match status" value="1"/>
</dbReference>
<dbReference type="GO" id="GO:0003700">
    <property type="term" value="F:DNA-binding transcription factor activity"/>
    <property type="evidence" value="ECO:0007669"/>
    <property type="project" value="InterPro"/>
</dbReference>
<evidence type="ECO:0000313" key="2">
    <source>
        <dbReference type="EMBL" id="KKO73912.1"/>
    </source>
</evidence>
<dbReference type="GeneID" id="36319174"/>
<proteinExistence type="predicted"/>
<sequence length="86" mass="10159">MQSTLKGKIEILLLSNKKMPQVEIARKFKILQSTIFKIVKNMKEKGTIERSKRFGRKKKLQLMMLQLYLKLIKKPKTSLRNLSIKL</sequence>
<dbReference type="VEuPathDB" id="MicrosporidiaDB:AAJ76_1790002167"/>
<evidence type="ECO:0000259" key="1">
    <source>
        <dbReference type="Pfam" id="PF01047"/>
    </source>
</evidence>
<dbReference type="Pfam" id="PF01047">
    <property type="entry name" value="MarR"/>
    <property type="match status" value="1"/>
</dbReference>
<dbReference type="EMBL" id="JPQZ01000179">
    <property type="protein sequence ID" value="KKO73912.1"/>
    <property type="molecule type" value="Genomic_DNA"/>
</dbReference>
<organism evidence="2 3">
    <name type="scientific">Vairimorpha ceranae</name>
    <dbReference type="NCBI Taxonomy" id="40302"/>
    <lineage>
        <taxon>Eukaryota</taxon>
        <taxon>Fungi</taxon>
        <taxon>Fungi incertae sedis</taxon>
        <taxon>Microsporidia</taxon>
        <taxon>Nosematidae</taxon>
        <taxon>Vairimorpha</taxon>
    </lineage>
</organism>
<comment type="caution">
    <text evidence="2">The sequence shown here is derived from an EMBL/GenBank/DDBJ whole genome shotgun (WGS) entry which is preliminary data.</text>
</comment>
<dbReference type="InterPro" id="IPR036388">
    <property type="entry name" value="WH-like_DNA-bd_sf"/>
</dbReference>
<gene>
    <name evidence="2" type="ORF">AAJ76_1790002167</name>
</gene>
<keyword evidence="3" id="KW-1185">Reference proteome</keyword>
<protein>
    <recommendedName>
        <fullName evidence="1">HTH marR-type domain-containing protein</fullName>
    </recommendedName>
</protein>
<reference evidence="2 3" key="1">
    <citation type="journal article" date="2015" name="Environ. Microbiol.">
        <title>Genome analyses suggest the presence of polyploidy and recent human-driven expansions in eight global populations of the honeybee pathogen Nosema ceranae.</title>
        <authorList>
            <person name="Pelin A."/>
            <person name="Selman M."/>
            <person name="Aris-Brosou S."/>
            <person name="Farinelli L."/>
            <person name="Corradi N."/>
        </authorList>
    </citation>
    <scope>NUCLEOTIDE SEQUENCE [LARGE SCALE GENOMIC DNA]</scope>
    <source>
        <strain evidence="2 3">PA08 1199</strain>
    </source>
</reference>
<name>A0A0F9YM96_9MICR</name>